<evidence type="ECO:0000313" key="4">
    <source>
        <dbReference type="EMBL" id="MEQ2190396.1"/>
    </source>
</evidence>
<dbReference type="InterPro" id="IPR001747">
    <property type="entry name" value="Vitellogenin_N"/>
</dbReference>
<dbReference type="InterPro" id="IPR015819">
    <property type="entry name" value="Lipid_transp_b-sht_shell"/>
</dbReference>
<dbReference type="InterPro" id="IPR015816">
    <property type="entry name" value="Vitellinogen_b-sht_N"/>
</dbReference>
<protein>
    <recommendedName>
        <fullName evidence="3">Vitellogenin domain-containing protein</fullName>
    </recommendedName>
</protein>
<name>A0ABV0Q3M6_9TELE</name>
<evidence type="ECO:0000259" key="3">
    <source>
        <dbReference type="Pfam" id="PF01347"/>
    </source>
</evidence>
<accession>A0ABV0Q3M6</accession>
<evidence type="ECO:0000256" key="1">
    <source>
        <dbReference type="ARBA" id="ARBA00022729"/>
    </source>
</evidence>
<reference evidence="4 5" key="1">
    <citation type="submission" date="2021-06" db="EMBL/GenBank/DDBJ databases">
        <authorList>
            <person name="Palmer J.M."/>
        </authorList>
    </citation>
    <scope>NUCLEOTIDE SEQUENCE [LARGE SCALE GENOMIC DNA]</scope>
    <source>
        <strain evidence="4 5">XC_2019</strain>
        <tissue evidence="4">Muscle</tissue>
    </source>
</reference>
<proteinExistence type="predicted"/>
<feature type="domain" description="Vitellogenin" evidence="3">
    <location>
        <begin position="34"/>
        <end position="91"/>
    </location>
</feature>
<keyword evidence="5" id="KW-1185">Reference proteome</keyword>
<evidence type="ECO:0000256" key="2">
    <source>
        <dbReference type="SAM" id="SignalP"/>
    </source>
</evidence>
<dbReference type="Gene3D" id="2.30.230.10">
    <property type="entry name" value="Lipovitellin, beta-sheet shell regions, chain A"/>
    <property type="match status" value="1"/>
</dbReference>
<dbReference type="PANTHER" id="PTHR13769">
    <property type="entry name" value="APOLIPOPROTEIN B"/>
    <property type="match status" value="1"/>
</dbReference>
<dbReference type="PANTHER" id="PTHR13769:SF5">
    <property type="entry name" value="APOLIPOPROTEIN B-100-RELATED"/>
    <property type="match status" value="1"/>
</dbReference>
<feature type="chain" id="PRO_5045099185" description="Vitellogenin domain-containing protein" evidence="2">
    <location>
        <begin position="19"/>
        <end position="114"/>
    </location>
</feature>
<feature type="signal peptide" evidence="2">
    <location>
        <begin position="1"/>
        <end position="18"/>
    </location>
</feature>
<dbReference type="EMBL" id="JAHRIN010000021">
    <property type="protein sequence ID" value="MEQ2190396.1"/>
    <property type="molecule type" value="Genomic_DNA"/>
</dbReference>
<sequence length="114" mass="12744">MWGNKLCLLLLLGTYTLARKYAAFMVILAKRYRNFRRFVYSYEAEALNSVNGASNDKSGPGVSCTVEIEVPQTCRFILRTPDCSLREISGVDHDGKPVYRPAAGTEDFRAAMAK</sequence>
<keyword evidence="1 2" id="KW-0732">Signal</keyword>
<comment type="caution">
    <text evidence="4">The sequence shown here is derived from an EMBL/GenBank/DDBJ whole genome shotgun (WGS) entry which is preliminary data.</text>
</comment>
<gene>
    <name evidence="4" type="ORF">XENOCAPTIV_009953</name>
</gene>
<dbReference type="Pfam" id="PF01347">
    <property type="entry name" value="Vitellogenin_N"/>
    <property type="match status" value="1"/>
</dbReference>
<organism evidence="4 5">
    <name type="scientific">Xenoophorus captivus</name>
    <dbReference type="NCBI Taxonomy" id="1517983"/>
    <lineage>
        <taxon>Eukaryota</taxon>
        <taxon>Metazoa</taxon>
        <taxon>Chordata</taxon>
        <taxon>Craniata</taxon>
        <taxon>Vertebrata</taxon>
        <taxon>Euteleostomi</taxon>
        <taxon>Actinopterygii</taxon>
        <taxon>Neopterygii</taxon>
        <taxon>Teleostei</taxon>
        <taxon>Neoteleostei</taxon>
        <taxon>Acanthomorphata</taxon>
        <taxon>Ovalentaria</taxon>
        <taxon>Atherinomorphae</taxon>
        <taxon>Cyprinodontiformes</taxon>
        <taxon>Goodeidae</taxon>
        <taxon>Xenoophorus</taxon>
    </lineage>
</organism>
<evidence type="ECO:0000313" key="5">
    <source>
        <dbReference type="Proteomes" id="UP001434883"/>
    </source>
</evidence>
<dbReference type="InterPro" id="IPR052418">
    <property type="entry name" value="Apolipoprotein_B"/>
</dbReference>
<dbReference type="SUPFAM" id="SSF56968">
    <property type="entry name" value="Lipovitellin-phosvitin complex, beta-sheet shell regions"/>
    <property type="match status" value="1"/>
</dbReference>
<dbReference type="Proteomes" id="UP001434883">
    <property type="component" value="Unassembled WGS sequence"/>
</dbReference>